<sequence>MTEALVIDLLPAGALWEAEVWRGPDGARLCKALDAPAPAPGAWVEAANGARIWRRAPLVWRIWTAADPAGPPPAALAELAPEAGVSAEIGAGLARLRLAGEWARASEALARLVPLDLREAAFPEGSAALTGWRHVPLTLLRDAEGAELLVPRSHAPTLAAQARRVAARLVG</sequence>
<accession>A0A1H2WH13</accession>
<dbReference type="InterPro" id="IPR027266">
    <property type="entry name" value="TrmE/GcvT-like"/>
</dbReference>
<evidence type="ECO:0000313" key="1">
    <source>
        <dbReference type="EMBL" id="SDW79890.1"/>
    </source>
</evidence>
<dbReference type="AlphaFoldDB" id="A0A1H2WH13"/>
<name>A0A1H2WH13_9RHOB</name>
<protein>
    <submittedName>
        <fullName evidence="1">Sarcosine oxidase, gamma subunit family</fullName>
    </submittedName>
</protein>
<dbReference type="Proteomes" id="UP000199118">
    <property type="component" value="Unassembled WGS sequence"/>
</dbReference>
<dbReference type="Gene3D" id="3.30.1360.120">
    <property type="entry name" value="Probable tRNA modification gtpase trme, domain 1"/>
    <property type="match status" value="1"/>
</dbReference>
<evidence type="ECO:0000313" key="2">
    <source>
        <dbReference type="Proteomes" id="UP000199118"/>
    </source>
</evidence>
<dbReference type="OrthoDB" id="7350722at2"/>
<gene>
    <name evidence="1" type="ORF">SAMN05444336_102381</name>
</gene>
<keyword evidence="2" id="KW-1185">Reference proteome</keyword>
<organism evidence="1 2">
    <name type="scientific">Albimonas donghaensis</name>
    <dbReference type="NCBI Taxonomy" id="356660"/>
    <lineage>
        <taxon>Bacteria</taxon>
        <taxon>Pseudomonadati</taxon>
        <taxon>Pseudomonadota</taxon>
        <taxon>Alphaproteobacteria</taxon>
        <taxon>Rhodobacterales</taxon>
        <taxon>Paracoccaceae</taxon>
        <taxon>Albimonas</taxon>
    </lineage>
</organism>
<dbReference type="EMBL" id="FNMZ01000002">
    <property type="protein sequence ID" value="SDW79890.1"/>
    <property type="molecule type" value="Genomic_DNA"/>
</dbReference>
<dbReference type="RefSeq" id="WP_092680637.1">
    <property type="nucleotide sequence ID" value="NZ_FNMZ01000002.1"/>
</dbReference>
<proteinExistence type="predicted"/>
<reference evidence="1 2" key="1">
    <citation type="submission" date="2016-10" db="EMBL/GenBank/DDBJ databases">
        <authorList>
            <person name="de Groot N.N."/>
        </authorList>
    </citation>
    <scope>NUCLEOTIDE SEQUENCE [LARGE SCALE GENOMIC DNA]</scope>
    <source>
        <strain evidence="1 2">DSM 17890</strain>
    </source>
</reference>
<dbReference type="STRING" id="356660.SAMN05444336_102381"/>